<gene>
    <name evidence="1" type="ORF">PsorP6_010881</name>
</gene>
<reference evidence="1 2" key="1">
    <citation type="journal article" date="2022" name="bioRxiv">
        <title>The genome of the oomycete Peronosclerospora sorghi, a cosmopolitan pathogen of maize and sorghum, is inflated with dispersed pseudogenes.</title>
        <authorList>
            <person name="Fletcher K."/>
            <person name="Martin F."/>
            <person name="Isakeit T."/>
            <person name="Cavanaugh K."/>
            <person name="Magill C."/>
            <person name="Michelmore R."/>
        </authorList>
    </citation>
    <scope>NUCLEOTIDE SEQUENCE [LARGE SCALE GENOMIC DNA]</scope>
    <source>
        <strain evidence="1">P6</strain>
    </source>
</reference>
<name>A0ACC0VUZ6_9STRA</name>
<keyword evidence="2" id="KW-1185">Reference proteome</keyword>
<dbReference type="EMBL" id="CM047585">
    <property type="protein sequence ID" value="KAI9910299.1"/>
    <property type="molecule type" value="Genomic_DNA"/>
</dbReference>
<organism evidence="1 2">
    <name type="scientific">Peronosclerospora sorghi</name>
    <dbReference type="NCBI Taxonomy" id="230839"/>
    <lineage>
        <taxon>Eukaryota</taxon>
        <taxon>Sar</taxon>
        <taxon>Stramenopiles</taxon>
        <taxon>Oomycota</taxon>
        <taxon>Peronosporomycetes</taxon>
        <taxon>Peronosporales</taxon>
        <taxon>Peronosporaceae</taxon>
        <taxon>Peronosclerospora</taxon>
    </lineage>
</organism>
<dbReference type="Proteomes" id="UP001163321">
    <property type="component" value="Chromosome 6"/>
</dbReference>
<accession>A0ACC0VUZ6</accession>
<evidence type="ECO:0000313" key="2">
    <source>
        <dbReference type="Proteomes" id="UP001163321"/>
    </source>
</evidence>
<sequence length="133" mass="15735">MTTLRTRRCFSEILEIDWKTLRLSPRPEALPKEPLWLRTLTVRYARVAANRRLARVNKVERSSTSIANTRTTEMWFRSMNSHESEKATRLEQQGWEALKDNPAFEVAWKRRDTVFRTELPNTVPLVREGIEHV</sequence>
<comment type="caution">
    <text evidence="1">The sequence shown here is derived from an EMBL/GenBank/DDBJ whole genome shotgun (WGS) entry which is preliminary data.</text>
</comment>
<evidence type="ECO:0000313" key="1">
    <source>
        <dbReference type="EMBL" id="KAI9910299.1"/>
    </source>
</evidence>
<proteinExistence type="predicted"/>
<protein>
    <submittedName>
        <fullName evidence="1">Uncharacterized protein</fullName>
    </submittedName>
</protein>